<gene>
    <name evidence="3" type="primary">Wdfy3</name>
    <name evidence="3" type="ORF">g.12072</name>
</gene>
<proteinExistence type="predicted"/>
<dbReference type="InterPro" id="IPR051944">
    <property type="entry name" value="BEACH_domain_protein"/>
</dbReference>
<organism evidence="3">
    <name type="scientific">Aceria tosichella</name>
    <name type="common">wheat curl mite</name>
    <dbReference type="NCBI Taxonomy" id="561515"/>
    <lineage>
        <taxon>Eukaryota</taxon>
        <taxon>Metazoa</taxon>
        <taxon>Ecdysozoa</taxon>
        <taxon>Arthropoda</taxon>
        <taxon>Chelicerata</taxon>
        <taxon>Arachnida</taxon>
        <taxon>Acari</taxon>
        <taxon>Acariformes</taxon>
        <taxon>Trombidiformes</taxon>
        <taxon>Prostigmata</taxon>
        <taxon>Eupodina</taxon>
        <taxon>Eriophyoidea</taxon>
        <taxon>Eriophyidae</taxon>
        <taxon>Eriophyinae</taxon>
        <taxon>Aceriini</taxon>
        <taxon>Aceria</taxon>
    </lineage>
</organism>
<feature type="region of interest" description="Disordered" evidence="2">
    <location>
        <begin position="1"/>
        <end position="21"/>
    </location>
</feature>
<keyword evidence="1" id="KW-0853">WD repeat</keyword>
<dbReference type="PANTHER" id="PTHR46108:SF4">
    <property type="entry name" value="BLUE CHEESE"/>
    <property type="match status" value="1"/>
</dbReference>
<sequence length="211" mass="24072">MAKRLTETAGQQQHEGDDTSNELVTHEFTSTALIKAFTQLLVQLSSYQAGIDELIKKDDLRLLIGIASNQCAPQNRAWRKTAFLALLAISKNMRDNFIYLEQNICIQVYVENMHRINSLGLATMEDLIDMIRVVIVFFYNLDVNNRNQLPILMQKDKIDQYQERLEVLYLLLEASQYLLLAGLNILNFDTHAPSANIILRRSTISQDGVSP</sequence>
<name>A0A6G1S8Q5_9ACAR</name>
<accession>A0A6G1S8Q5</accession>
<evidence type="ECO:0000313" key="3">
    <source>
        <dbReference type="EMBL" id="MDE46547.1"/>
    </source>
</evidence>
<evidence type="ECO:0000256" key="1">
    <source>
        <dbReference type="ARBA" id="ARBA00022574"/>
    </source>
</evidence>
<dbReference type="PANTHER" id="PTHR46108">
    <property type="entry name" value="BLUE CHEESE"/>
    <property type="match status" value="1"/>
</dbReference>
<evidence type="ECO:0000256" key="2">
    <source>
        <dbReference type="SAM" id="MobiDB-lite"/>
    </source>
</evidence>
<dbReference type="EMBL" id="GGYP01001776">
    <property type="protein sequence ID" value="MDE46547.1"/>
    <property type="molecule type" value="Transcribed_RNA"/>
</dbReference>
<dbReference type="AlphaFoldDB" id="A0A6G1S8Q5"/>
<protein>
    <submittedName>
        <fullName evidence="3">WD repeat and FYVE domain-containing protein 3</fullName>
    </submittedName>
</protein>
<reference evidence="3" key="1">
    <citation type="submission" date="2018-10" db="EMBL/GenBank/DDBJ databases">
        <title>Transcriptome assembly of Aceria tosichella (Wheat curl mite) Type 2.</title>
        <authorList>
            <person name="Scully E.D."/>
            <person name="Geib S.M."/>
            <person name="Palmer N.A."/>
            <person name="Gupta A.K."/>
            <person name="Sarath G."/>
            <person name="Tatineni S."/>
        </authorList>
    </citation>
    <scope>NUCLEOTIDE SEQUENCE</scope>
    <source>
        <strain evidence="3">LincolnNE</strain>
    </source>
</reference>